<dbReference type="EMBL" id="CP098400">
    <property type="protein sequence ID" value="URW78609.1"/>
    <property type="molecule type" value="Genomic_DNA"/>
</dbReference>
<reference evidence="3" key="1">
    <citation type="submission" date="2022-05" db="EMBL/GenBank/DDBJ databases">
        <authorList>
            <person name="Sun X."/>
        </authorList>
    </citation>
    <scope>NUCLEOTIDE SEQUENCE</scope>
    <source>
        <strain evidence="3">Ai-910</strain>
    </source>
</reference>
<dbReference type="Gene3D" id="2.160.20.120">
    <property type="match status" value="1"/>
</dbReference>
<dbReference type="Pfam" id="PF10988">
    <property type="entry name" value="DUF2807"/>
    <property type="match status" value="1"/>
</dbReference>
<organism evidence="3 4">
    <name type="scientific">Xiashengella succiniciproducens</name>
    <dbReference type="NCBI Taxonomy" id="2949635"/>
    <lineage>
        <taxon>Bacteria</taxon>
        <taxon>Pseudomonadati</taxon>
        <taxon>Bacteroidota</taxon>
        <taxon>Bacteroidia</taxon>
        <taxon>Marinilabiliales</taxon>
        <taxon>Marinilabiliaceae</taxon>
        <taxon>Xiashengella</taxon>
    </lineage>
</organism>
<keyword evidence="1" id="KW-0732">Signal</keyword>
<protein>
    <submittedName>
        <fullName evidence="3">DUF2807 domain-containing protein</fullName>
    </submittedName>
</protein>
<dbReference type="InterPro" id="IPR021255">
    <property type="entry name" value="DUF2807"/>
</dbReference>
<dbReference type="Proteomes" id="UP001056426">
    <property type="component" value="Chromosome"/>
</dbReference>
<dbReference type="RefSeq" id="WP_250721973.1">
    <property type="nucleotide sequence ID" value="NZ_CP098400.1"/>
</dbReference>
<dbReference type="KEGG" id="alkq:M9189_06995"/>
<gene>
    <name evidence="3" type="ORF">M9189_06995</name>
</gene>
<feature type="domain" description="Putative auto-transporter adhesin head GIN" evidence="2">
    <location>
        <begin position="30"/>
        <end position="211"/>
    </location>
</feature>
<evidence type="ECO:0000259" key="2">
    <source>
        <dbReference type="Pfam" id="PF10988"/>
    </source>
</evidence>
<accession>A0A9J6ZLL0</accession>
<feature type="chain" id="PRO_5039941925" evidence="1">
    <location>
        <begin position="21"/>
        <end position="232"/>
    </location>
</feature>
<reference evidence="3" key="2">
    <citation type="submission" date="2022-06" db="EMBL/GenBank/DDBJ databases">
        <title>Xiashengella guii gen. nov. sp. nov., a bacterium isolated form anaerobic digestion tank.</title>
        <authorList>
            <person name="Huang H."/>
        </authorList>
    </citation>
    <scope>NUCLEOTIDE SEQUENCE</scope>
    <source>
        <strain evidence="3">Ai-910</strain>
    </source>
</reference>
<sequence length="232" mass="25419">MKYITLVVALAITSFSGLRAQSIETRELAPFENLRISRGINVTLVEGESPMAEIHIENAPTSEVVIEQNSKELSIRMKGRTYGDEVAVNVYLHFQNLKNINILSGGGLYSQWDIELEKLRIEAGSNTEIELLELTIGELEISAATTEIELAGEANIFRLNATAGADVKAGEFHVKEADIRANTGADIEIWVTEKLKARLGTGSELKYKGNPPVVESSLSLGAKIDAVEDFWD</sequence>
<dbReference type="AlphaFoldDB" id="A0A9J6ZLL0"/>
<evidence type="ECO:0000313" key="3">
    <source>
        <dbReference type="EMBL" id="URW78609.1"/>
    </source>
</evidence>
<name>A0A9J6ZLL0_9BACT</name>
<proteinExistence type="predicted"/>
<evidence type="ECO:0000313" key="4">
    <source>
        <dbReference type="Proteomes" id="UP001056426"/>
    </source>
</evidence>
<keyword evidence="4" id="KW-1185">Reference proteome</keyword>
<feature type="signal peptide" evidence="1">
    <location>
        <begin position="1"/>
        <end position="20"/>
    </location>
</feature>
<evidence type="ECO:0000256" key="1">
    <source>
        <dbReference type="SAM" id="SignalP"/>
    </source>
</evidence>